<dbReference type="KEGG" id="pect:BN1012_Phect1003"/>
<dbReference type="GO" id="GO:0004812">
    <property type="term" value="F:aminoacyl-tRNA ligase activity"/>
    <property type="evidence" value="ECO:0007669"/>
    <property type="project" value="UniProtKB-KW"/>
</dbReference>
<name>X5MCI9_9HYPH</name>
<keyword evidence="2" id="KW-0030">Aminoacyl-tRNA synthetase</keyword>
<keyword evidence="2" id="KW-0436">Ligase</keyword>
<organism evidence="2 3">
    <name type="scientific">Candidatus Phaeomarinibacter ectocarpi</name>
    <dbReference type="NCBI Taxonomy" id="1458461"/>
    <lineage>
        <taxon>Bacteria</taxon>
        <taxon>Pseudomonadati</taxon>
        <taxon>Pseudomonadota</taxon>
        <taxon>Alphaproteobacteria</taxon>
        <taxon>Hyphomicrobiales</taxon>
        <taxon>Parvibaculaceae</taxon>
        <taxon>Candidatus Phaeomarinibacter</taxon>
    </lineage>
</organism>
<feature type="domain" description="DM13" evidence="1">
    <location>
        <begin position="51"/>
        <end position="156"/>
    </location>
</feature>
<dbReference type="AlphaFoldDB" id="X5MCI9"/>
<dbReference type="HOGENOM" id="CLU_117522_0_0_5"/>
<keyword evidence="3" id="KW-1185">Reference proteome</keyword>
<dbReference type="Pfam" id="PF10517">
    <property type="entry name" value="DM13"/>
    <property type="match status" value="1"/>
</dbReference>
<dbReference type="EMBL" id="HG966617">
    <property type="protein sequence ID" value="CDO59217.1"/>
    <property type="molecule type" value="Genomic_DNA"/>
</dbReference>
<dbReference type="PROSITE" id="PS51549">
    <property type="entry name" value="DM13"/>
    <property type="match status" value="1"/>
</dbReference>
<evidence type="ECO:0000259" key="1">
    <source>
        <dbReference type="PROSITE" id="PS51549"/>
    </source>
</evidence>
<gene>
    <name evidence="2" type="ORF">BN1012_Phect1003</name>
</gene>
<dbReference type="OrthoDB" id="6106486at2"/>
<evidence type="ECO:0000313" key="3">
    <source>
        <dbReference type="Proteomes" id="UP000032160"/>
    </source>
</evidence>
<dbReference type="Proteomes" id="UP000032160">
    <property type="component" value="Chromosome I"/>
</dbReference>
<dbReference type="RefSeq" id="WP_043951080.1">
    <property type="nucleotide sequence ID" value="NZ_HG966617.1"/>
</dbReference>
<proteinExistence type="predicted"/>
<sequence>MLRWIILAGTHGGALAVGFALGIYLLPILTAPEGPGETVLAESAKSAVYEAEFTRELAGSDFLHWGEGTVSITPTQVVHTGALAPGPDYQLYLASEFVEDEAGFERIKASAKRIGSVKTFDGFLVDVPEGVNVADYSTVIVWCESFGEFITAAEYQ</sequence>
<dbReference type="InterPro" id="IPR019545">
    <property type="entry name" value="DM13_domain"/>
</dbReference>
<evidence type="ECO:0000313" key="2">
    <source>
        <dbReference type="EMBL" id="CDO59217.1"/>
    </source>
</evidence>
<protein>
    <submittedName>
        <fullName evidence="2">Phenylalanyl-tRNA synthetase beta subunit</fullName>
    </submittedName>
</protein>
<dbReference type="PATRIC" id="fig|1458461.3.peg.1003"/>
<accession>X5MCI9</accession>
<reference evidence="2 3" key="1">
    <citation type="journal article" date="2014" name="Front. Genet.">
        <title>Genome and metabolic network of "Candidatus Phaeomarinobacter ectocarpi" Ec32, a new candidate genus of Alphaproteobacteria frequently associated with brown algae.</title>
        <authorList>
            <person name="Dittami S.M."/>
            <person name="Barbeyron T."/>
            <person name="Boyen C."/>
            <person name="Cambefort J."/>
            <person name="Collet G."/>
            <person name="Delage L."/>
            <person name="Gobet A."/>
            <person name="Groisillier A."/>
            <person name="Leblanc C."/>
            <person name="Michel G."/>
            <person name="Scornet D."/>
            <person name="Siegel A."/>
            <person name="Tapia J.E."/>
            <person name="Tonon T."/>
        </authorList>
    </citation>
    <scope>NUCLEOTIDE SEQUENCE [LARGE SCALE GENOMIC DNA]</scope>
    <source>
        <strain evidence="2 3">Ec32</strain>
    </source>
</reference>